<feature type="compositionally biased region" description="Polar residues" evidence="1">
    <location>
        <begin position="13"/>
        <end position="26"/>
    </location>
</feature>
<evidence type="ECO:0000313" key="2">
    <source>
        <dbReference type="EMBL" id="ODH38730.1"/>
    </source>
</evidence>
<proteinExistence type="predicted"/>
<evidence type="ECO:0000313" key="3">
    <source>
        <dbReference type="Proteomes" id="UP000242814"/>
    </source>
</evidence>
<name>A0A1D2JJB9_PARBR</name>
<dbReference type="Proteomes" id="UP000242814">
    <property type="component" value="Unassembled WGS sequence"/>
</dbReference>
<comment type="caution">
    <text evidence="2">The sequence shown here is derived from an EMBL/GenBank/DDBJ whole genome shotgun (WGS) entry which is preliminary data.</text>
</comment>
<dbReference type="VEuPathDB" id="FungiDB:PABG_11603"/>
<dbReference type="AlphaFoldDB" id="A0A1D2JJB9"/>
<accession>A0A1D2JJB9</accession>
<dbReference type="EMBL" id="LZYO01000064">
    <property type="protein sequence ID" value="ODH38730.1"/>
    <property type="molecule type" value="Genomic_DNA"/>
</dbReference>
<protein>
    <submittedName>
        <fullName evidence="2">Uncharacterized protein</fullName>
    </submittedName>
</protein>
<evidence type="ECO:0000256" key="1">
    <source>
        <dbReference type="SAM" id="MobiDB-lite"/>
    </source>
</evidence>
<reference evidence="2 3" key="1">
    <citation type="submission" date="2016-06" db="EMBL/GenBank/DDBJ databases">
        <authorList>
            <person name="Kjaerup R.B."/>
            <person name="Dalgaard T.S."/>
            <person name="Juul-Madsen H.R."/>
        </authorList>
    </citation>
    <scope>NUCLEOTIDE SEQUENCE [LARGE SCALE GENOMIC DNA]</scope>
    <source>
        <strain evidence="2 3">Pb300</strain>
    </source>
</reference>
<feature type="region of interest" description="Disordered" evidence="1">
    <location>
        <begin position="1"/>
        <end position="86"/>
    </location>
</feature>
<sequence>MSRPGTEGREANPWTQPDETLWSQRTAHPRVRTETWGVHPQSILNPSSIHPAAPETDRNGPSSPKDQGVSGVSKPTLQRRVGCCGG</sequence>
<organism evidence="2 3">
    <name type="scientific">Paracoccidioides brasiliensis</name>
    <dbReference type="NCBI Taxonomy" id="121759"/>
    <lineage>
        <taxon>Eukaryota</taxon>
        <taxon>Fungi</taxon>
        <taxon>Dikarya</taxon>
        <taxon>Ascomycota</taxon>
        <taxon>Pezizomycotina</taxon>
        <taxon>Eurotiomycetes</taxon>
        <taxon>Eurotiomycetidae</taxon>
        <taxon>Onygenales</taxon>
        <taxon>Ajellomycetaceae</taxon>
        <taxon>Paracoccidioides</taxon>
    </lineage>
</organism>
<gene>
    <name evidence="2" type="ORF">ACO22_02203</name>
</gene>
<feature type="compositionally biased region" description="Basic and acidic residues" evidence="1">
    <location>
        <begin position="1"/>
        <end position="10"/>
    </location>
</feature>